<gene>
    <name evidence="6" type="ORF">DEM27_08095</name>
</gene>
<dbReference type="InterPro" id="IPR039536">
    <property type="entry name" value="TetR_C_Proteobacteria"/>
</dbReference>
<protein>
    <recommendedName>
        <fullName evidence="5">HTH tetR-type domain-containing protein</fullName>
    </recommendedName>
</protein>
<keyword evidence="3" id="KW-0804">Transcription</keyword>
<dbReference type="GO" id="GO:0003700">
    <property type="term" value="F:DNA-binding transcription factor activity"/>
    <property type="evidence" value="ECO:0007669"/>
    <property type="project" value="TreeGrafter"/>
</dbReference>
<name>A0A2U2DWG8_9HYPH</name>
<dbReference type="RefSeq" id="WP_109457664.1">
    <property type="nucleotide sequence ID" value="NZ_QFBC01000002.1"/>
</dbReference>
<dbReference type="PANTHER" id="PTHR30055:SF146">
    <property type="entry name" value="HTH-TYPE TRANSCRIPTIONAL DUAL REGULATOR CECR"/>
    <property type="match status" value="1"/>
</dbReference>
<keyword evidence="7" id="KW-1185">Reference proteome</keyword>
<accession>A0A2U2DWG8</accession>
<dbReference type="SUPFAM" id="SSF48498">
    <property type="entry name" value="Tetracyclin repressor-like, C-terminal domain"/>
    <property type="match status" value="1"/>
</dbReference>
<keyword evidence="1" id="KW-0805">Transcription regulation</keyword>
<dbReference type="PRINTS" id="PR00455">
    <property type="entry name" value="HTHTETR"/>
</dbReference>
<evidence type="ECO:0000313" key="7">
    <source>
        <dbReference type="Proteomes" id="UP000245252"/>
    </source>
</evidence>
<dbReference type="PROSITE" id="PS50977">
    <property type="entry name" value="HTH_TETR_2"/>
    <property type="match status" value="1"/>
</dbReference>
<dbReference type="InterPro" id="IPR036271">
    <property type="entry name" value="Tet_transcr_reg_TetR-rel_C_sf"/>
</dbReference>
<evidence type="ECO:0000256" key="2">
    <source>
        <dbReference type="ARBA" id="ARBA00023125"/>
    </source>
</evidence>
<dbReference type="PANTHER" id="PTHR30055">
    <property type="entry name" value="HTH-TYPE TRANSCRIPTIONAL REGULATOR RUTR"/>
    <property type="match status" value="1"/>
</dbReference>
<dbReference type="InterPro" id="IPR009057">
    <property type="entry name" value="Homeodomain-like_sf"/>
</dbReference>
<dbReference type="Proteomes" id="UP000245252">
    <property type="component" value="Unassembled WGS sequence"/>
</dbReference>
<evidence type="ECO:0000313" key="6">
    <source>
        <dbReference type="EMBL" id="PWE57559.1"/>
    </source>
</evidence>
<feature type="DNA-binding region" description="H-T-H motif" evidence="4">
    <location>
        <begin position="35"/>
        <end position="54"/>
    </location>
</feature>
<dbReference type="SUPFAM" id="SSF46689">
    <property type="entry name" value="Homeodomain-like"/>
    <property type="match status" value="1"/>
</dbReference>
<evidence type="ECO:0000256" key="3">
    <source>
        <dbReference type="ARBA" id="ARBA00023163"/>
    </source>
</evidence>
<dbReference type="AlphaFoldDB" id="A0A2U2DWG8"/>
<dbReference type="FunFam" id="1.10.10.60:FF:000141">
    <property type="entry name" value="TetR family transcriptional regulator"/>
    <property type="match status" value="1"/>
</dbReference>
<dbReference type="PROSITE" id="PS01081">
    <property type="entry name" value="HTH_TETR_1"/>
    <property type="match status" value="1"/>
</dbReference>
<evidence type="ECO:0000259" key="5">
    <source>
        <dbReference type="PROSITE" id="PS50977"/>
    </source>
</evidence>
<dbReference type="InterPro" id="IPR050109">
    <property type="entry name" value="HTH-type_TetR-like_transc_reg"/>
</dbReference>
<dbReference type="Pfam" id="PF14246">
    <property type="entry name" value="TetR_C_7"/>
    <property type="match status" value="1"/>
</dbReference>
<keyword evidence="2 4" id="KW-0238">DNA-binding</keyword>
<dbReference type="EMBL" id="QFBC01000002">
    <property type="protein sequence ID" value="PWE57559.1"/>
    <property type="molecule type" value="Genomic_DNA"/>
</dbReference>
<dbReference type="InterPro" id="IPR023772">
    <property type="entry name" value="DNA-bd_HTH_TetR-type_CS"/>
</dbReference>
<feature type="domain" description="HTH tetR-type" evidence="5">
    <location>
        <begin position="12"/>
        <end position="72"/>
    </location>
</feature>
<dbReference type="Pfam" id="PF00440">
    <property type="entry name" value="TetR_N"/>
    <property type="match status" value="1"/>
</dbReference>
<dbReference type="Gene3D" id="1.10.357.10">
    <property type="entry name" value="Tetracycline Repressor, domain 2"/>
    <property type="match status" value="1"/>
</dbReference>
<dbReference type="GO" id="GO:0000976">
    <property type="term" value="F:transcription cis-regulatory region binding"/>
    <property type="evidence" value="ECO:0007669"/>
    <property type="project" value="TreeGrafter"/>
</dbReference>
<organism evidence="6 7">
    <name type="scientific">Metarhizobium album</name>
    <dbReference type="NCBI Taxonomy" id="2182425"/>
    <lineage>
        <taxon>Bacteria</taxon>
        <taxon>Pseudomonadati</taxon>
        <taxon>Pseudomonadota</taxon>
        <taxon>Alphaproteobacteria</taxon>
        <taxon>Hyphomicrobiales</taxon>
        <taxon>Rhizobiaceae</taxon>
        <taxon>Metarhizobium</taxon>
    </lineage>
</organism>
<proteinExistence type="predicted"/>
<sequence length="227" mass="25378">MTALPKRQQNRIERERRILDAALQVFSERGYVGASMDDIAAGAGLTKPTLYQYFPSKDELFTAMLTQERDHMLADFEHPSASGMVAELYAFSWHYAETVLRPDMLSLARLIISEAHRAPDVGRAYQASGPDRLLAGMISYLNLQKQEGRLVFDDAELAAEDLWGLILSAPRNRALHIPDALPDRATIERYIRNGLGVFLRAYSTRPADDLLALAALKPPTEAQPEHT</sequence>
<evidence type="ECO:0000256" key="1">
    <source>
        <dbReference type="ARBA" id="ARBA00023015"/>
    </source>
</evidence>
<dbReference type="OrthoDB" id="9787680at2"/>
<comment type="caution">
    <text evidence="6">The sequence shown here is derived from an EMBL/GenBank/DDBJ whole genome shotgun (WGS) entry which is preliminary data.</text>
</comment>
<reference evidence="6 7" key="1">
    <citation type="submission" date="2018-05" db="EMBL/GenBank/DDBJ databases">
        <title>The draft genome of strain NS-104.</title>
        <authorList>
            <person name="Hang P."/>
            <person name="Jiang J."/>
        </authorList>
    </citation>
    <scope>NUCLEOTIDE SEQUENCE [LARGE SCALE GENOMIC DNA]</scope>
    <source>
        <strain evidence="6 7">NS-104</strain>
    </source>
</reference>
<evidence type="ECO:0000256" key="4">
    <source>
        <dbReference type="PROSITE-ProRule" id="PRU00335"/>
    </source>
</evidence>
<dbReference type="InterPro" id="IPR001647">
    <property type="entry name" value="HTH_TetR"/>
</dbReference>